<sequence length="57" mass="6238">MNKCGRLQAATRRAFRALTETAQVLVENHAVVLSLAGVAIAALISHRSWDYWSSLAI</sequence>
<evidence type="ECO:0000313" key="2">
    <source>
        <dbReference type="EMBL" id="ROR90910.1"/>
    </source>
</evidence>
<accession>A0A3N2CTP7</accession>
<gene>
    <name evidence="2" type="ORF">EDD33_1759</name>
</gene>
<proteinExistence type="predicted"/>
<evidence type="ECO:0000313" key="3">
    <source>
        <dbReference type="Proteomes" id="UP000281738"/>
    </source>
</evidence>
<feature type="transmembrane region" description="Helical" evidence="1">
    <location>
        <begin position="21"/>
        <end position="44"/>
    </location>
</feature>
<evidence type="ECO:0000256" key="1">
    <source>
        <dbReference type="SAM" id="Phobius"/>
    </source>
</evidence>
<keyword evidence="1" id="KW-0472">Membrane</keyword>
<keyword evidence="1" id="KW-1133">Transmembrane helix</keyword>
<reference evidence="2 3" key="1">
    <citation type="submission" date="2018-11" db="EMBL/GenBank/DDBJ databases">
        <title>Sequencing the genomes of 1000 actinobacteria strains.</title>
        <authorList>
            <person name="Klenk H.-P."/>
        </authorList>
    </citation>
    <scope>NUCLEOTIDE SEQUENCE [LARGE SCALE GENOMIC DNA]</scope>
    <source>
        <strain evidence="2 3">DSM 12652</strain>
    </source>
</reference>
<comment type="caution">
    <text evidence="2">The sequence shown here is derived from an EMBL/GenBank/DDBJ whole genome shotgun (WGS) entry which is preliminary data.</text>
</comment>
<organism evidence="2 3">
    <name type="scientific">Nocardioides aurantiacus</name>
    <dbReference type="NCBI Taxonomy" id="86796"/>
    <lineage>
        <taxon>Bacteria</taxon>
        <taxon>Bacillati</taxon>
        <taxon>Actinomycetota</taxon>
        <taxon>Actinomycetes</taxon>
        <taxon>Propionibacteriales</taxon>
        <taxon>Nocardioidaceae</taxon>
        <taxon>Nocardioides</taxon>
    </lineage>
</organism>
<keyword evidence="3" id="KW-1185">Reference proteome</keyword>
<dbReference type="Proteomes" id="UP000281738">
    <property type="component" value="Unassembled WGS sequence"/>
</dbReference>
<dbReference type="EMBL" id="RKHO01000001">
    <property type="protein sequence ID" value="ROR90910.1"/>
    <property type="molecule type" value="Genomic_DNA"/>
</dbReference>
<protein>
    <submittedName>
        <fullName evidence="2">Uncharacterized protein</fullName>
    </submittedName>
</protein>
<dbReference type="AlphaFoldDB" id="A0A3N2CTP7"/>
<name>A0A3N2CTP7_9ACTN</name>
<keyword evidence="1" id="KW-0812">Transmembrane</keyword>